<feature type="compositionally biased region" description="Low complexity" evidence="1">
    <location>
        <begin position="31"/>
        <end position="43"/>
    </location>
</feature>
<evidence type="ECO:0000313" key="2">
    <source>
        <dbReference type="EMBL" id="EFL26598.1"/>
    </source>
</evidence>
<dbReference type="EMBL" id="GG657754">
    <property type="protein sequence ID" value="EFL26598.1"/>
    <property type="molecule type" value="Genomic_DNA"/>
</dbReference>
<gene>
    <name evidence="2" type="ORF">SSOG_06312</name>
</gene>
<dbReference type="AlphaFoldDB" id="D9WWE2"/>
<feature type="compositionally biased region" description="Low complexity" evidence="1">
    <location>
        <begin position="10"/>
        <end position="23"/>
    </location>
</feature>
<proteinExistence type="predicted"/>
<evidence type="ECO:0000256" key="1">
    <source>
        <dbReference type="SAM" id="MobiDB-lite"/>
    </source>
</evidence>
<keyword evidence="3" id="KW-1185">Reference proteome</keyword>
<accession>D9WWE2</accession>
<sequence>MSEARTDMTQARSQEAAEADAASGQGKHRGQQAASEEPQAPAQGRHRRPSENAS</sequence>
<name>D9WWE2_9ACTN</name>
<feature type="region of interest" description="Disordered" evidence="1">
    <location>
        <begin position="1"/>
        <end position="54"/>
    </location>
</feature>
<organism evidence="2 3">
    <name type="scientific">Streptomyces himastatinicus ATCC 53653</name>
    <dbReference type="NCBI Taxonomy" id="457427"/>
    <lineage>
        <taxon>Bacteria</taxon>
        <taxon>Bacillati</taxon>
        <taxon>Actinomycetota</taxon>
        <taxon>Actinomycetes</taxon>
        <taxon>Kitasatosporales</taxon>
        <taxon>Streptomycetaceae</taxon>
        <taxon>Streptomyces</taxon>
        <taxon>Streptomyces violaceusniger group</taxon>
    </lineage>
</organism>
<dbReference type="Proteomes" id="UP000003963">
    <property type="component" value="Unassembled WGS sequence"/>
</dbReference>
<protein>
    <submittedName>
        <fullName evidence="2">Uncharacterized protein</fullName>
    </submittedName>
</protein>
<dbReference type="RefSeq" id="WP_009718398.1">
    <property type="nucleotide sequence ID" value="NZ_GG657754.1"/>
</dbReference>
<dbReference type="HOGENOM" id="CLU_209892_0_0_11"/>
<reference evidence="2 3" key="1">
    <citation type="submission" date="2009-02" db="EMBL/GenBank/DDBJ databases">
        <title>Annotation of Streptomyces hygroscopicus strain ATCC 53653.</title>
        <authorList>
            <consortium name="The Broad Institute Genome Sequencing Platform"/>
            <consortium name="Broad Institute Microbial Sequencing Center"/>
            <person name="Fischbach M."/>
            <person name="Godfrey P."/>
            <person name="Ward D."/>
            <person name="Young S."/>
            <person name="Zeng Q."/>
            <person name="Koehrsen M."/>
            <person name="Alvarado L."/>
            <person name="Berlin A.M."/>
            <person name="Bochicchio J."/>
            <person name="Borenstein D."/>
            <person name="Chapman S.B."/>
            <person name="Chen Z."/>
            <person name="Engels R."/>
            <person name="Freedman E."/>
            <person name="Gellesch M."/>
            <person name="Goldberg J."/>
            <person name="Griggs A."/>
            <person name="Gujja S."/>
            <person name="Heilman E.R."/>
            <person name="Heiman D.I."/>
            <person name="Hepburn T.A."/>
            <person name="Howarth C."/>
            <person name="Jen D."/>
            <person name="Larson L."/>
            <person name="Lewis B."/>
            <person name="Mehta T."/>
            <person name="Park D."/>
            <person name="Pearson M."/>
            <person name="Richards J."/>
            <person name="Roberts A."/>
            <person name="Saif S."/>
            <person name="Shea T.D."/>
            <person name="Shenoy N."/>
            <person name="Sisk P."/>
            <person name="Stolte C."/>
            <person name="Sykes S.N."/>
            <person name="Thomson T."/>
            <person name="Walk T."/>
            <person name="White J."/>
            <person name="Yandava C."/>
            <person name="Straight P."/>
            <person name="Clardy J."/>
            <person name="Hung D."/>
            <person name="Kolter R."/>
            <person name="Mekalanos J."/>
            <person name="Walker S."/>
            <person name="Walsh C.T."/>
            <person name="Wieland-Brown L.C."/>
            <person name="Haas B."/>
            <person name="Nusbaum C."/>
            <person name="Birren B."/>
        </authorList>
    </citation>
    <scope>NUCLEOTIDE SEQUENCE [LARGE SCALE GENOMIC DNA]</scope>
    <source>
        <strain evidence="2 3">ATCC 53653</strain>
    </source>
</reference>
<evidence type="ECO:0000313" key="3">
    <source>
        <dbReference type="Proteomes" id="UP000003963"/>
    </source>
</evidence>